<protein>
    <submittedName>
        <fullName evidence="3">G2805 protein</fullName>
    </submittedName>
</protein>
<dbReference type="PANTHER" id="PTHR43364">
    <property type="entry name" value="NADH-SPECIFIC METHYLGLYOXAL REDUCTASE-RELATED"/>
    <property type="match status" value="1"/>
</dbReference>
<keyword evidence="1" id="KW-0560">Oxidoreductase</keyword>
<name>A0ABP1FLA3_9CHLO</name>
<evidence type="ECO:0000313" key="3">
    <source>
        <dbReference type="EMBL" id="CAL5220745.1"/>
    </source>
</evidence>
<keyword evidence="4" id="KW-1185">Reference proteome</keyword>
<dbReference type="Gene3D" id="3.20.20.100">
    <property type="entry name" value="NADP-dependent oxidoreductase domain"/>
    <property type="match status" value="1"/>
</dbReference>
<evidence type="ECO:0000256" key="1">
    <source>
        <dbReference type="ARBA" id="ARBA00023002"/>
    </source>
</evidence>
<dbReference type="EMBL" id="CAXHTA020000004">
    <property type="protein sequence ID" value="CAL5220745.1"/>
    <property type="molecule type" value="Genomic_DNA"/>
</dbReference>
<dbReference type="Pfam" id="PF00248">
    <property type="entry name" value="Aldo_ket_red"/>
    <property type="match status" value="1"/>
</dbReference>
<dbReference type="Proteomes" id="UP001497392">
    <property type="component" value="Unassembled WGS sequence"/>
</dbReference>
<dbReference type="InterPro" id="IPR023210">
    <property type="entry name" value="NADP_OxRdtase_dom"/>
</dbReference>
<sequence>MGSSELLGSPCSDRTSRCFIVPFSPARRTALTSPRQKHRSVRCDAGAQAHVQLGSSQLKVSKIGLGTLQWGDTQKGFNNTFREDDLSQVFKAALAGGINFFDTAEVYGYQSMKEGASSEQIVGRVAKESGQHCVLGTKFFTVPWTNVLIGGGLRLGRQSIVKAMRASLERLGLPSIQLYQVHFPFPAFGQEVLSEGFAEAVDLGLVEAVGVCNYKIPQLQQFHSLMLARDIPIASNQVKYNVFERGVEKDGTLQACKDLGVTLVAHSPLQQGLLTGKALETGRGKGDEQTVLKLLQFIGAVSGGKSVTQVALGYLIAKGAIPIPGAKNLEQLKDHLGALDCNLDENEVAVIDERLDAAK</sequence>
<dbReference type="InterPro" id="IPR050523">
    <property type="entry name" value="AKR_Detox_Biosynth"/>
</dbReference>
<dbReference type="PANTHER" id="PTHR43364:SF4">
    <property type="entry name" value="NAD(P)-LINKED OXIDOREDUCTASE SUPERFAMILY PROTEIN"/>
    <property type="match status" value="1"/>
</dbReference>
<dbReference type="InterPro" id="IPR036812">
    <property type="entry name" value="NAD(P)_OxRdtase_dom_sf"/>
</dbReference>
<proteinExistence type="predicted"/>
<gene>
    <name evidence="3" type="primary">g2805</name>
    <name evidence="3" type="ORF">VP750_LOCUS2404</name>
</gene>
<dbReference type="SUPFAM" id="SSF51430">
    <property type="entry name" value="NAD(P)-linked oxidoreductase"/>
    <property type="match status" value="1"/>
</dbReference>
<organism evidence="3 4">
    <name type="scientific">Coccomyxa viridis</name>
    <dbReference type="NCBI Taxonomy" id="1274662"/>
    <lineage>
        <taxon>Eukaryota</taxon>
        <taxon>Viridiplantae</taxon>
        <taxon>Chlorophyta</taxon>
        <taxon>core chlorophytes</taxon>
        <taxon>Trebouxiophyceae</taxon>
        <taxon>Trebouxiophyceae incertae sedis</taxon>
        <taxon>Coccomyxaceae</taxon>
        <taxon>Coccomyxa</taxon>
    </lineage>
</organism>
<evidence type="ECO:0000259" key="2">
    <source>
        <dbReference type="Pfam" id="PF00248"/>
    </source>
</evidence>
<dbReference type="InterPro" id="IPR018170">
    <property type="entry name" value="Aldo/ket_reductase_CS"/>
</dbReference>
<feature type="domain" description="NADP-dependent oxidoreductase" evidence="2">
    <location>
        <begin position="62"/>
        <end position="353"/>
    </location>
</feature>
<reference evidence="3 4" key="1">
    <citation type="submission" date="2024-06" db="EMBL/GenBank/DDBJ databases">
        <authorList>
            <person name="Kraege A."/>
            <person name="Thomma B."/>
        </authorList>
    </citation>
    <scope>NUCLEOTIDE SEQUENCE [LARGE SCALE GENOMIC DNA]</scope>
</reference>
<comment type="caution">
    <text evidence="3">The sequence shown here is derived from an EMBL/GenBank/DDBJ whole genome shotgun (WGS) entry which is preliminary data.</text>
</comment>
<dbReference type="PROSITE" id="PS00062">
    <property type="entry name" value="ALDOKETO_REDUCTASE_2"/>
    <property type="match status" value="1"/>
</dbReference>
<accession>A0ABP1FLA3</accession>
<evidence type="ECO:0000313" key="4">
    <source>
        <dbReference type="Proteomes" id="UP001497392"/>
    </source>
</evidence>